<evidence type="ECO:0000313" key="1">
    <source>
        <dbReference type="EMBL" id="SDT20177.1"/>
    </source>
</evidence>
<dbReference type="AlphaFoldDB" id="A0A1H1YFG4"/>
<dbReference type="OrthoDB" id="5146042at2"/>
<proteinExistence type="predicted"/>
<dbReference type="STRING" id="642780.SAMN04488570_3827"/>
<keyword evidence="2" id="KW-1185">Reference proteome</keyword>
<accession>A0A1H1YFG4</accession>
<evidence type="ECO:0000313" key="2">
    <source>
        <dbReference type="Proteomes" id="UP000198859"/>
    </source>
</evidence>
<reference evidence="2" key="1">
    <citation type="submission" date="2016-10" db="EMBL/GenBank/DDBJ databases">
        <authorList>
            <person name="Varghese N."/>
            <person name="Submissions S."/>
        </authorList>
    </citation>
    <scope>NUCLEOTIDE SEQUENCE [LARGE SCALE GENOMIC DNA]</scope>
    <source>
        <strain evidence="2">DSM 22127</strain>
    </source>
</reference>
<dbReference type="Proteomes" id="UP000198859">
    <property type="component" value="Chromosome I"/>
</dbReference>
<organism evidence="1 2">
    <name type="scientific">Nocardioides scoriae</name>
    <dbReference type="NCBI Taxonomy" id="642780"/>
    <lineage>
        <taxon>Bacteria</taxon>
        <taxon>Bacillati</taxon>
        <taxon>Actinomycetota</taxon>
        <taxon>Actinomycetes</taxon>
        <taxon>Propionibacteriales</taxon>
        <taxon>Nocardioidaceae</taxon>
        <taxon>Nocardioides</taxon>
    </lineage>
</organism>
<gene>
    <name evidence="1" type="ORF">SAMN04488570_3827</name>
</gene>
<protein>
    <submittedName>
        <fullName evidence="1">Transcriptional regulator, AbiEi antitoxin, Type IV TA system</fullName>
    </submittedName>
</protein>
<dbReference type="RefSeq" id="WP_091733080.1">
    <property type="nucleotide sequence ID" value="NZ_LT629757.1"/>
</dbReference>
<name>A0A1H1YFG4_9ACTN</name>
<dbReference type="EMBL" id="LT629757">
    <property type="protein sequence ID" value="SDT20177.1"/>
    <property type="molecule type" value="Genomic_DNA"/>
</dbReference>
<sequence>MDEQAVARFLARQEQVVSRRQVLAAGGDDDDVARMLRQRRWARVHPGTYVAHTGPPTQVQREWAAVLHHAPAALAGWSALRHHGVRTGREGGPGVEDAVVHLAVDRERRLRPGRGIVVVRLARFDQEVLSHLSPPRLRLEPVVLDLAAHATSDAAAVAVLTDAVASRRTTAPRLLAALARRSRMRRRALVTQLLGDVATGSHSVLEQTYLVDVERRHGLPRGGRQTRFAVGGRTTYRDVEYAAHATVVELDGRLGHELARDRWSDLRRDVATLVCGAVTLRLGWHQVLDPCRTARAVGQVLQARGWAGQPVPCGPSCPVERGA</sequence>